<feature type="domain" description="Helicase HerA central" evidence="2">
    <location>
        <begin position="366"/>
        <end position="442"/>
    </location>
</feature>
<dbReference type="Pfam" id="PF01935">
    <property type="entry name" value="DUF87"/>
    <property type="match status" value="1"/>
</dbReference>
<feature type="compositionally biased region" description="Basic and acidic residues" evidence="1">
    <location>
        <begin position="756"/>
        <end position="777"/>
    </location>
</feature>
<dbReference type="GO" id="GO:0005524">
    <property type="term" value="F:ATP binding"/>
    <property type="evidence" value="ECO:0007669"/>
    <property type="project" value="UniProtKB-KW"/>
</dbReference>
<evidence type="ECO:0000256" key="1">
    <source>
        <dbReference type="SAM" id="MobiDB-lite"/>
    </source>
</evidence>
<name>A0A7Y9X8Y1_9ACTN</name>
<sequence>MAGFLLSGGFFLVLGAIPLAGAAVCAAVAGVRLARHRYLSREARVVEILPPPEATLENATAFWQHVMGLLKPRWSRWLVQPHLTLEVIASVSGVRFQVWVPGTVPPGTVERAVSSAWPGATTSTRHLTPGESSLPSGAYTTGGHLRLGRSEVFPLRTRFDDDPLRPLLGAVEDLVEGEHALVRITARPSTGWRAVRARQAAARLHGHTGLATHLVDTLDPTARSSVRRPPVLPGTGDDVRAILTKASSPRLACNAAYILTTTRSGEAAEERLRGRAHGIASAFAAFTSGTNHLRRRFMLKPRWWTVNRFLGYGFLLSTAELAGVAHLPTDTTVPGLTRAGARPAAPSPAVPRGGEDARVVGDSDAGTRRPVALGVTESRQHTHILGKTGSGKSTLLANLVLQDAEAGRAGLVIDPRGDLVTDILARLPEHAVGRVVLFDPDDKAPPPRLNLLQGGDPDFTSDTVVGIFRRIYAEYWGPRTDDILRAATLTLTRAQDPELTLGDVPRLLADDDLRREVMDKVTARTGEDEALEDFWGWYSGLTVSARSSVTGPVLNKLRTALLRRWVRQVVASGPSTVDLSSLFDTGRLVLLRLPKGRLGEDTSSLIGSFALAATWQAVTARIHTPEHQRKDLCAYVDECQNFLNLPGSLEDMLAEARGYRLGLTLAHQELGQLPADLRKAVSANARTKVYFTASPDDAASLQQHTLPVLGAYDLTHLGAYQAVVRPLVGAKEQGAATVRTRPLPPGITGRATQVREAARVHGPSDEKNKADKRKEGE</sequence>
<keyword evidence="3" id="KW-0067">ATP-binding</keyword>
<organism evidence="3 4">
    <name type="scientific">Nocardiopsis sinuspersici</name>
    <dbReference type="NCBI Taxonomy" id="501010"/>
    <lineage>
        <taxon>Bacteria</taxon>
        <taxon>Bacillati</taxon>
        <taxon>Actinomycetota</taxon>
        <taxon>Actinomycetes</taxon>
        <taxon>Streptosporangiales</taxon>
        <taxon>Nocardiopsidaceae</taxon>
        <taxon>Nocardiopsis</taxon>
    </lineage>
</organism>
<dbReference type="PANTHER" id="PTHR30121">
    <property type="entry name" value="UNCHARACTERIZED PROTEIN YJGR-RELATED"/>
    <property type="match status" value="1"/>
</dbReference>
<evidence type="ECO:0000313" key="3">
    <source>
        <dbReference type="EMBL" id="NYH51339.1"/>
    </source>
</evidence>
<dbReference type="InterPro" id="IPR051162">
    <property type="entry name" value="T4SS_component"/>
</dbReference>
<dbReference type="PANTHER" id="PTHR30121:SF11">
    <property type="entry name" value="AAA+ ATPASE DOMAIN-CONTAINING PROTEIN"/>
    <property type="match status" value="1"/>
</dbReference>
<dbReference type="RefSeq" id="WP_179809266.1">
    <property type="nucleotide sequence ID" value="NZ_JACCHL010000001.1"/>
</dbReference>
<dbReference type="Proteomes" id="UP000584931">
    <property type="component" value="Unassembled WGS sequence"/>
</dbReference>
<feature type="compositionally biased region" description="Basic and acidic residues" evidence="1">
    <location>
        <begin position="353"/>
        <end position="366"/>
    </location>
</feature>
<dbReference type="InterPro" id="IPR002789">
    <property type="entry name" value="HerA_central"/>
</dbReference>
<reference evidence="3 4" key="1">
    <citation type="submission" date="2020-07" db="EMBL/GenBank/DDBJ databases">
        <title>Sequencing the genomes of 1000 actinobacteria strains.</title>
        <authorList>
            <person name="Klenk H.-P."/>
        </authorList>
    </citation>
    <scope>NUCLEOTIDE SEQUENCE [LARGE SCALE GENOMIC DNA]</scope>
    <source>
        <strain evidence="3 4">DSM 45278</strain>
    </source>
</reference>
<evidence type="ECO:0000313" key="4">
    <source>
        <dbReference type="Proteomes" id="UP000584931"/>
    </source>
</evidence>
<keyword evidence="3" id="KW-0547">Nucleotide-binding</keyword>
<accession>A0A7Y9X8Y1</accession>
<dbReference type="AlphaFoldDB" id="A0A7Y9X8Y1"/>
<dbReference type="InterPro" id="IPR027417">
    <property type="entry name" value="P-loop_NTPase"/>
</dbReference>
<feature type="region of interest" description="Disordered" evidence="1">
    <location>
        <begin position="733"/>
        <end position="777"/>
    </location>
</feature>
<evidence type="ECO:0000259" key="2">
    <source>
        <dbReference type="Pfam" id="PF01935"/>
    </source>
</evidence>
<dbReference type="Gene3D" id="3.40.50.300">
    <property type="entry name" value="P-loop containing nucleotide triphosphate hydrolases"/>
    <property type="match status" value="2"/>
</dbReference>
<dbReference type="EMBL" id="JACCHL010000001">
    <property type="protein sequence ID" value="NYH51339.1"/>
    <property type="molecule type" value="Genomic_DNA"/>
</dbReference>
<proteinExistence type="predicted"/>
<protein>
    <submittedName>
        <fullName evidence="3">Energy-coupling factor transporter ATP-binding protein EcfA2</fullName>
    </submittedName>
</protein>
<dbReference type="CDD" id="cd01127">
    <property type="entry name" value="TrwB_TraG_TraD_VirD4"/>
    <property type="match status" value="2"/>
</dbReference>
<feature type="region of interest" description="Disordered" evidence="1">
    <location>
        <begin position="338"/>
        <end position="366"/>
    </location>
</feature>
<gene>
    <name evidence="3" type="ORF">HNR06_000928</name>
</gene>
<dbReference type="SUPFAM" id="SSF52540">
    <property type="entry name" value="P-loop containing nucleoside triphosphate hydrolases"/>
    <property type="match status" value="1"/>
</dbReference>
<comment type="caution">
    <text evidence="3">The sequence shown here is derived from an EMBL/GenBank/DDBJ whole genome shotgun (WGS) entry which is preliminary data.</text>
</comment>